<accession>A0AAF0V6L5</accession>
<gene>
    <name evidence="2" type="ORF">MTR67_052245</name>
</gene>
<feature type="non-terminal residue" evidence="2">
    <location>
        <position position="1"/>
    </location>
</feature>
<feature type="domain" description="Exosome RNA helicase MTR4-like beta-barrel" evidence="1">
    <location>
        <begin position="61"/>
        <end position="122"/>
    </location>
</feature>
<dbReference type="AlphaFoldDB" id="A0AAF0V6L5"/>
<evidence type="ECO:0000313" key="3">
    <source>
        <dbReference type="Proteomes" id="UP001234989"/>
    </source>
</evidence>
<dbReference type="Pfam" id="PF13234">
    <property type="entry name" value="MTR4_beta-barrel"/>
    <property type="match status" value="1"/>
</dbReference>
<organism evidence="2 3">
    <name type="scientific">Solanum verrucosum</name>
    <dbReference type="NCBI Taxonomy" id="315347"/>
    <lineage>
        <taxon>Eukaryota</taxon>
        <taxon>Viridiplantae</taxon>
        <taxon>Streptophyta</taxon>
        <taxon>Embryophyta</taxon>
        <taxon>Tracheophyta</taxon>
        <taxon>Spermatophyta</taxon>
        <taxon>Magnoliopsida</taxon>
        <taxon>eudicotyledons</taxon>
        <taxon>Gunneridae</taxon>
        <taxon>Pentapetalae</taxon>
        <taxon>asterids</taxon>
        <taxon>lamiids</taxon>
        <taxon>Solanales</taxon>
        <taxon>Solanaceae</taxon>
        <taxon>Solanoideae</taxon>
        <taxon>Solaneae</taxon>
        <taxon>Solanum</taxon>
    </lineage>
</organism>
<reference evidence="2" key="1">
    <citation type="submission" date="2023-08" db="EMBL/GenBank/DDBJ databases">
        <title>A de novo genome assembly of Solanum verrucosum Schlechtendal, a Mexican diploid species geographically isolated from the other diploid A-genome species in potato relatives.</title>
        <authorList>
            <person name="Hosaka K."/>
        </authorList>
    </citation>
    <scope>NUCLEOTIDE SEQUENCE</scope>
    <source>
        <tissue evidence="2">Young leaves</tissue>
    </source>
</reference>
<proteinExistence type="predicted"/>
<evidence type="ECO:0000259" key="1">
    <source>
        <dbReference type="Pfam" id="PF13234"/>
    </source>
</evidence>
<evidence type="ECO:0000313" key="2">
    <source>
        <dbReference type="EMBL" id="WMV58860.1"/>
    </source>
</evidence>
<dbReference type="InterPro" id="IPR025696">
    <property type="entry name" value="Beta-barrel_MTR4"/>
</dbReference>
<dbReference type="EMBL" id="CP133623">
    <property type="protein sequence ID" value="WMV58860.1"/>
    <property type="molecule type" value="Genomic_DNA"/>
</dbReference>
<name>A0AAF0V6L5_SOLVR</name>
<dbReference type="Proteomes" id="UP001234989">
    <property type="component" value="Chromosome 12"/>
</dbReference>
<protein>
    <recommendedName>
        <fullName evidence="1">Exosome RNA helicase MTR4-like beta-barrel domain-containing protein</fullName>
    </recommendedName>
</protein>
<dbReference type="Gene3D" id="2.40.30.300">
    <property type="match status" value="1"/>
</dbReference>
<keyword evidence="3" id="KW-1185">Reference proteome</keyword>
<sequence length="122" mass="13148">AEAAGYHKLRHETAQFEKKLMAEITRPKRVLYFLLPGKLKPPAALGSLPTTLSASCAIGNIVDTLLLCSLGSSENGSRPKPCPPPPGEKCEMHVVPVQLPLISSLSKLRISVPSDLRPLEAR</sequence>